<dbReference type="EMBL" id="JAVDYG010000001">
    <property type="protein sequence ID" value="MDR7364119.1"/>
    <property type="molecule type" value="Genomic_DNA"/>
</dbReference>
<keyword evidence="2" id="KW-1185">Reference proteome</keyword>
<dbReference type="Proteomes" id="UP001183648">
    <property type="component" value="Unassembled WGS sequence"/>
</dbReference>
<protein>
    <submittedName>
        <fullName evidence="1">Uncharacterized protein</fullName>
    </submittedName>
</protein>
<evidence type="ECO:0000313" key="1">
    <source>
        <dbReference type="EMBL" id="MDR7364119.1"/>
    </source>
</evidence>
<reference evidence="1 2" key="1">
    <citation type="submission" date="2023-07" db="EMBL/GenBank/DDBJ databases">
        <title>Sequencing the genomes of 1000 actinobacteria strains.</title>
        <authorList>
            <person name="Klenk H.-P."/>
        </authorList>
    </citation>
    <scope>NUCLEOTIDE SEQUENCE [LARGE SCALE GENOMIC DNA]</scope>
    <source>
        <strain evidence="1 2">DSM 19426</strain>
    </source>
</reference>
<organism evidence="1 2">
    <name type="scientific">Nocardioides marmoribigeumensis</name>
    <dbReference type="NCBI Taxonomy" id="433649"/>
    <lineage>
        <taxon>Bacteria</taxon>
        <taxon>Bacillati</taxon>
        <taxon>Actinomycetota</taxon>
        <taxon>Actinomycetes</taxon>
        <taxon>Propionibacteriales</taxon>
        <taxon>Nocardioidaceae</taxon>
        <taxon>Nocardioides</taxon>
    </lineage>
</organism>
<dbReference type="RefSeq" id="WP_310305365.1">
    <property type="nucleotide sequence ID" value="NZ_BAAAPS010000005.1"/>
</dbReference>
<name>A0ABU2C0I4_9ACTN</name>
<evidence type="ECO:0000313" key="2">
    <source>
        <dbReference type="Proteomes" id="UP001183648"/>
    </source>
</evidence>
<gene>
    <name evidence="1" type="ORF">J2S63_003672</name>
</gene>
<accession>A0ABU2C0I4</accession>
<sequence>MSSDLTVPQEWTSFTDDAAVFPPGDADLADAVTAWLDRRESAGWAPLVGPLVVGDRALPGLADLVPPDAEPLPVTVVVSGGAGGLAPLPRWFASGRVRLAGIEVALRDLDDLPGNARRVVAAAQQASYDLPDEVPVHVELPQLGVAATPEEPSPGWLAAADEIAMGDLRGKLRTGGVEADLFPTEAGLAAAIEALLDRELAFKCTAGLHRAVRHRAGPTGFEHHGFLNVLLATRASLDGESAGAALAERDAEVVAERVRGLGADGVARTRRWFTSFGCCGVEDPWHDLVSLGLA</sequence>
<comment type="caution">
    <text evidence="1">The sequence shown here is derived from an EMBL/GenBank/DDBJ whole genome shotgun (WGS) entry which is preliminary data.</text>
</comment>
<proteinExistence type="predicted"/>